<dbReference type="Gene3D" id="1.10.101.10">
    <property type="entry name" value="PGBD-like superfamily/PGBD"/>
    <property type="match status" value="1"/>
</dbReference>
<organism evidence="2 3">
    <name type="scientific">Algimonas arctica</name>
    <dbReference type="NCBI Taxonomy" id="1479486"/>
    <lineage>
        <taxon>Bacteria</taxon>
        <taxon>Pseudomonadati</taxon>
        <taxon>Pseudomonadota</taxon>
        <taxon>Alphaproteobacteria</taxon>
        <taxon>Maricaulales</taxon>
        <taxon>Robiginitomaculaceae</taxon>
        <taxon>Algimonas</taxon>
    </lineage>
</organism>
<comment type="caution">
    <text evidence="2">The sequence shown here is derived from an EMBL/GenBank/DDBJ whole genome shotgun (WGS) entry which is preliminary data.</text>
</comment>
<dbReference type="Pfam" id="PF06282">
    <property type="entry name" value="DUF1036"/>
    <property type="match status" value="2"/>
</dbReference>
<dbReference type="SUPFAM" id="SSF47090">
    <property type="entry name" value="PGBD-like"/>
    <property type="match status" value="1"/>
</dbReference>
<dbReference type="EMBL" id="BMZH01000002">
    <property type="protein sequence ID" value="GHA87085.1"/>
    <property type="molecule type" value="Genomic_DNA"/>
</dbReference>
<sequence>MGLAGSAAAQDAATVIPADPTLVGQTTEWQVCNETSYVLRTASAFLRGGGMAAKGWNEVLPGACIIITTPVSGPRFLFAESIAAHQGGVREWKGTTPLCVDETTDFTSSATQDCRLSNRTERNFFAVRPGEPVTSLVEPSEFGRTKSVVAAQQRLLRDAGYAITRIDGLPGRKTSRLLRAFRKDHDLDATVSDEPLMRALIAAAQDAQDSVGLEVCNQSSAAIWTAVATLENGKWRSRGWWRAAPEECTRPLDIPLPGTEAHVFAVQEGEDGADKRLRTVATTPAQFCIAESKFDALGKDMCIEQGYAVASFRPVPTEDRGARMRLSDADFSEQTPGGLRR</sequence>
<dbReference type="InterPro" id="IPR036366">
    <property type="entry name" value="PGBDSf"/>
</dbReference>
<feature type="region of interest" description="Disordered" evidence="1">
    <location>
        <begin position="321"/>
        <end position="341"/>
    </location>
</feature>
<reference evidence="2" key="2">
    <citation type="submission" date="2020-09" db="EMBL/GenBank/DDBJ databases">
        <authorList>
            <person name="Sun Q."/>
            <person name="Kim S."/>
        </authorList>
    </citation>
    <scope>NUCLEOTIDE SEQUENCE</scope>
    <source>
        <strain evidence="2">KCTC 32513</strain>
    </source>
</reference>
<reference evidence="2" key="1">
    <citation type="journal article" date="2014" name="Int. J. Syst. Evol. Microbiol.">
        <title>Complete genome sequence of Corynebacterium casei LMG S-19264T (=DSM 44701T), isolated from a smear-ripened cheese.</title>
        <authorList>
            <consortium name="US DOE Joint Genome Institute (JGI-PGF)"/>
            <person name="Walter F."/>
            <person name="Albersmeier A."/>
            <person name="Kalinowski J."/>
            <person name="Ruckert C."/>
        </authorList>
    </citation>
    <scope>NUCLEOTIDE SEQUENCE</scope>
    <source>
        <strain evidence="2">KCTC 32513</strain>
    </source>
</reference>
<evidence type="ECO:0000256" key="1">
    <source>
        <dbReference type="SAM" id="MobiDB-lite"/>
    </source>
</evidence>
<dbReference type="AlphaFoldDB" id="A0A8J3G1D3"/>
<dbReference type="InterPro" id="IPR009380">
    <property type="entry name" value="DUF1036"/>
</dbReference>
<proteinExistence type="predicted"/>
<dbReference type="Proteomes" id="UP000634004">
    <property type="component" value="Unassembled WGS sequence"/>
</dbReference>
<name>A0A8J3G1D3_9PROT</name>
<dbReference type="InterPro" id="IPR036365">
    <property type="entry name" value="PGBD-like_sf"/>
</dbReference>
<evidence type="ECO:0000313" key="2">
    <source>
        <dbReference type="EMBL" id="GHA87085.1"/>
    </source>
</evidence>
<protein>
    <recommendedName>
        <fullName evidence="4">Peptidoglycan binding-like domain-containing protein</fullName>
    </recommendedName>
</protein>
<evidence type="ECO:0008006" key="4">
    <source>
        <dbReference type="Google" id="ProtNLM"/>
    </source>
</evidence>
<evidence type="ECO:0000313" key="3">
    <source>
        <dbReference type="Proteomes" id="UP000634004"/>
    </source>
</evidence>
<keyword evidence="3" id="KW-1185">Reference proteome</keyword>
<gene>
    <name evidence="2" type="ORF">GCM10009069_07940</name>
</gene>
<accession>A0A8J3G1D3</accession>